<dbReference type="AlphaFoldDB" id="A0A1F4V4T8"/>
<dbReference type="STRING" id="1802624.A2982_01790"/>
<organism evidence="1 2">
    <name type="scientific">candidate division WWE3 bacterium RIFCSPLOWO2_01_FULL_39_13</name>
    <dbReference type="NCBI Taxonomy" id="1802624"/>
    <lineage>
        <taxon>Bacteria</taxon>
        <taxon>Katanobacteria</taxon>
    </lineage>
</organism>
<comment type="caution">
    <text evidence="1">The sequence shown here is derived from an EMBL/GenBank/DDBJ whole genome shotgun (WGS) entry which is preliminary data.</text>
</comment>
<accession>A0A1F4V4T8</accession>
<proteinExistence type="predicted"/>
<dbReference type="EMBL" id="MEVH01000005">
    <property type="protein sequence ID" value="OGC52198.1"/>
    <property type="molecule type" value="Genomic_DNA"/>
</dbReference>
<sequence length="105" mass="12112">MIDRFSNRGIEFGFSSNDEELQKLKISKCCDYTWDVGIDAMRFKKIGRIKRKIALDEGHVEESTRKAQLKVLVEKVINPLPSHKKQTKSEIDFMIVRTKGENLGV</sequence>
<dbReference type="Proteomes" id="UP000178771">
    <property type="component" value="Unassembled WGS sequence"/>
</dbReference>
<evidence type="ECO:0000313" key="1">
    <source>
        <dbReference type="EMBL" id="OGC52198.1"/>
    </source>
</evidence>
<name>A0A1F4V4T8_UNCKA</name>
<reference evidence="1 2" key="1">
    <citation type="journal article" date="2016" name="Nat. Commun.">
        <title>Thousands of microbial genomes shed light on interconnected biogeochemical processes in an aquifer system.</title>
        <authorList>
            <person name="Anantharaman K."/>
            <person name="Brown C.T."/>
            <person name="Hug L.A."/>
            <person name="Sharon I."/>
            <person name="Castelle C.J."/>
            <person name="Probst A.J."/>
            <person name="Thomas B.C."/>
            <person name="Singh A."/>
            <person name="Wilkins M.J."/>
            <person name="Karaoz U."/>
            <person name="Brodie E.L."/>
            <person name="Williams K.H."/>
            <person name="Hubbard S.S."/>
            <person name="Banfield J.F."/>
        </authorList>
    </citation>
    <scope>NUCLEOTIDE SEQUENCE [LARGE SCALE GENOMIC DNA]</scope>
</reference>
<evidence type="ECO:0000313" key="2">
    <source>
        <dbReference type="Proteomes" id="UP000178771"/>
    </source>
</evidence>
<gene>
    <name evidence="1" type="ORF">A2982_01790</name>
</gene>
<protein>
    <submittedName>
        <fullName evidence="1">Uncharacterized protein</fullName>
    </submittedName>
</protein>